<evidence type="ECO:0000313" key="2">
    <source>
        <dbReference type="Proteomes" id="UP001207468"/>
    </source>
</evidence>
<comment type="caution">
    <text evidence="1">The sequence shown here is derived from an EMBL/GenBank/DDBJ whole genome shotgun (WGS) entry which is preliminary data.</text>
</comment>
<reference evidence="1" key="1">
    <citation type="submission" date="2021-03" db="EMBL/GenBank/DDBJ databases">
        <title>Evolutionary priming and transition to the ectomycorrhizal habit in an iconic lineage of mushroom-forming fungi: is preadaptation a requirement?</title>
        <authorList>
            <consortium name="DOE Joint Genome Institute"/>
            <person name="Looney B.P."/>
            <person name="Miyauchi S."/>
            <person name="Morin E."/>
            <person name="Drula E."/>
            <person name="Courty P.E."/>
            <person name="Chicoki N."/>
            <person name="Fauchery L."/>
            <person name="Kohler A."/>
            <person name="Kuo A."/>
            <person name="LaButti K."/>
            <person name="Pangilinan J."/>
            <person name="Lipzen A."/>
            <person name="Riley R."/>
            <person name="Andreopoulos W."/>
            <person name="He G."/>
            <person name="Johnson J."/>
            <person name="Barry K.W."/>
            <person name="Grigoriev I.V."/>
            <person name="Nagy L."/>
            <person name="Hibbett D."/>
            <person name="Henrissat B."/>
            <person name="Matheny P.B."/>
            <person name="Labbe J."/>
            <person name="Martin A.F."/>
        </authorList>
    </citation>
    <scope>NUCLEOTIDE SEQUENCE</scope>
    <source>
        <strain evidence="1">BPL698</strain>
    </source>
</reference>
<organism evidence="1 2">
    <name type="scientific">Russula earlei</name>
    <dbReference type="NCBI Taxonomy" id="71964"/>
    <lineage>
        <taxon>Eukaryota</taxon>
        <taxon>Fungi</taxon>
        <taxon>Dikarya</taxon>
        <taxon>Basidiomycota</taxon>
        <taxon>Agaricomycotina</taxon>
        <taxon>Agaricomycetes</taxon>
        <taxon>Russulales</taxon>
        <taxon>Russulaceae</taxon>
        <taxon>Russula</taxon>
    </lineage>
</organism>
<sequence length="212" mass="24099">MDEFFMLPIQLPSDIIYLLCHCHYLTPSSDRSPAQSARSRVDPPSSTFSLTCVPSVFLDHIRTRPGSPDALASHSLHHPFEDSRLDMNHWLPRYGIPFLFVPSTIPSNSVCSVIRAAFRYNSLQYSPVRMPSPFGPLLTTAQMRHRKRLLPGIRLHPYILNLKRNFPVLCSMSAPRQPKVYRSEIAQQFWSETLEPAHSKRQGSDGAQSRTA</sequence>
<dbReference type="Proteomes" id="UP001207468">
    <property type="component" value="Unassembled WGS sequence"/>
</dbReference>
<gene>
    <name evidence="1" type="ORF">F5148DRAFT_387428</name>
</gene>
<accession>A0ACC0U081</accession>
<keyword evidence="2" id="KW-1185">Reference proteome</keyword>
<name>A0ACC0U081_9AGAM</name>
<evidence type="ECO:0000313" key="1">
    <source>
        <dbReference type="EMBL" id="KAI9455752.1"/>
    </source>
</evidence>
<protein>
    <submittedName>
        <fullName evidence="1">Uncharacterized protein</fullName>
    </submittedName>
</protein>
<dbReference type="EMBL" id="JAGFNK010000246">
    <property type="protein sequence ID" value="KAI9455752.1"/>
    <property type="molecule type" value="Genomic_DNA"/>
</dbReference>
<proteinExistence type="predicted"/>